<feature type="chain" id="PRO_5041466193" description="Secreted protein" evidence="2">
    <location>
        <begin position="20"/>
        <end position="110"/>
    </location>
</feature>
<gene>
    <name evidence="3" type="ORF">B0T21DRAFT_367102</name>
</gene>
<evidence type="ECO:0000313" key="4">
    <source>
        <dbReference type="Proteomes" id="UP001172159"/>
    </source>
</evidence>
<keyword evidence="4" id="KW-1185">Reference proteome</keyword>
<evidence type="ECO:0008006" key="5">
    <source>
        <dbReference type="Google" id="ProtNLM"/>
    </source>
</evidence>
<keyword evidence="2" id="KW-0732">Signal</keyword>
<feature type="compositionally biased region" description="Basic and acidic residues" evidence="1">
    <location>
        <begin position="93"/>
        <end position="110"/>
    </location>
</feature>
<comment type="caution">
    <text evidence="3">The sequence shown here is derived from an EMBL/GenBank/DDBJ whole genome shotgun (WGS) entry which is preliminary data.</text>
</comment>
<dbReference type="AlphaFoldDB" id="A0AA40BLL9"/>
<name>A0AA40BLL9_9PEZI</name>
<evidence type="ECO:0000256" key="1">
    <source>
        <dbReference type="SAM" id="MobiDB-lite"/>
    </source>
</evidence>
<feature type="signal peptide" evidence="2">
    <location>
        <begin position="1"/>
        <end position="19"/>
    </location>
</feature>
<proteinExistence type="predicted"/>
<dbReference type="Proteomes" id="UP001172159">
    <property type="component" value="Unassembled WGS sequence"/>
</dbReference>
<feature type="region of interest" description="Disordered" evidence="1">
    <location>
        <begin position="22"/>
        <end position="44"/>
    </location>
</feature>
<feature type="region of interest" description="Disordered" evidence="1">
    <location>
        <begin position="80"/>
        <end position="110"/>
    </location>
</feature>
<evidence type="ECO:0000256" key="2">
    <source>
        <dbReference type="SAM" id="SignalP"/>
    </source>
</evidence>
<organism evidence="3 4">
    <name type="scientific">Apiosordaria backusii</name>
    <dbReference type="NCBI Taxonomy" id="314023"/>
    <lineage>
        <taxon>Eukaryota</taxon>
        <taxon>Fungi</taxon>
        <taxon>Dikarya</taxon>
        <taxon>Ascomycota</taxon>
        <taxon>Pezizomycotina</taxon>
        <taxon>Sordariomycetes</taxon>
        <taxon>Sordariomycetidae</taxon>
        <taxon>Sordariales</taxon>
        <taxon>Lasiosphaeriaceae</taxon>
        <taxon>Apiosordaria</taxon>
    </lineage>
</organism>
<evidence type="ECO:0000313" key="3">
    <source>
        <dbReference type="EMBL" id="KAK0736516.1"/>
    </source>
</evidence>
<sequence>MHGMLSFSLCFLIARAVFTKITMPNTNSQNRPTSSSQAPSDGLRMILQSSQLPSRGEYTSLMRCNEFTWSELGVGTPAYAPEHQNFDPIRSSLRSEHGARIRQDLENSHK</sequence>
<protein>
    <recommendedName>
        <fullName evidence="5">Secreted protein</fullName>
    </recommendedName>
</protein>
<dbReference type="EMBL" id="JAUKTV010000006">
    <property type="protein sequence ID" value="KAK0736516.1"/>
    <property type="molecule type" value="Genomic_DNA"/>
</dbReference>
<reference evidence="3" key="1">
    <citation type="submission" date="2023-06" db="EMBL/GenBank/DDBJ databases">
        <title>Genome-scale phylogeny and comparative genomics of the fungal order Sordariales.</title>
        <authorList>
            <consortium name="Lawrence Berkeley National Laboratory"/>
            <person name="Hensen N."/>
            <person name="Bonometti L."/>
            <person name="Westerberg I."/>
            <person name="Brannstrom I.O."/>
            <person name="Guillou S."/>
            <person name="Cros-Aarteil S."/>
            <person name="Calhoun S."/>
            <person name="Haridas S."/>
            <person name="Kuo A."/>
            <person name="Mondo S."/>
            <person name="Pangilinan J."/>
            <person name="Riley R."/>
            <person name="Labutti K."/>
            <person name="Andreopoulos B."/>
            <person name="Lipzen A."/>
            <person name="Chen C."/>
            <person name="Yanf M."/>
            <person name="Daum C."/>
            <person name="Ng V."/>
            <person name="Clum A."/>
            <person name="Steindorff A."/>
            <person name="Ohm R."/>
            <person name="Martin F."/>
            <person name="Silar P."/>
            <person name="Natvig D."/>
            <person name="Lalanne C."/>
            <person name="Gautier V."/>
            <person name="Ament-Velasquez S.L."/>
            <person name="Kruys A."/>
            <person name="Hutchinson M.I."/>
            <person name="Powell A.J."/>
            <person name="Barry K."/>
            <person name="Miller A.N."/>
            <person name="Grigoriev I.V."/>
            <person name="Debuchy R."/>
            <person name="Gladieux P."/>
            <person name="Thoren M.H."/>
            <person name="Johannesson H."/>
        </authorList>
    </citation>
    <scope>NUCLEOTIDE SEQUENCE</scope>
    <source>
        <strain evidence="3">CBS 540.89</strain>
    </source>
</reference>
<accession>A0AA40BLL9</accession>
<feature type="compositionally biased region" description="Polar residues" evidence="1">
    <location>
        <begin position="22"/>
        <end position="39"/>
    </location>
</feature>